<organism evidence="3 4">
    <name type="scientific">Perkinsus chesapeaki</name>
    <name type="common">Clam parasite</name>
    <name type="synonym">Perkinsus andrewsi</name>
    <dbReference type="NCBI Taxonomy" id="330153"/>
    <lineage>
        <taxon>Eukaryota</taxon>
        <taxon>Sar</taxon>
        <taxon>Alveolata</taxon>
        <taxon>Perkinsozoa</taxon>
        <taxon>Perkinsea</taxon>
        <taxon>Perkinsida</taxon>
        <taxon>Perkinsidae</taxon>
        <taxon>Perkinsus</taxon>
    </lineage>
</organism>
<proteinExistence type="predicted"/>
<keyword evidence="2" id="KW-1133">Transmembrane helix</keyword>
<dbReference type="OrthoDB" id="10538701at2759"/>
<gene>
    <name evidence="3" type="ORF">FOL47_005259</name>
</gene>
<dbReference type="AlphaFoldDB" id="A0A7J6LZ12"/>
<comment type="caution">
    <text evidence="3">The sequence shown here is derived from an EMBL/GenBank/DDBJ whole genome shotgun (WGS) entry which is preliminary data.</text>
</comment>
<feature type="compositionally biased region" description="Polar residues" evidence="1">
    <location>
        <begin position="194"/>
        <end position="213"/>
    </location>
</feature>
<feature type="region of interest" description="Disordered" evidence="1">
    <location>
        <begin position="158"/>
        <end position="213"/>
    </location>
</feature>
<name>A0A7J6LZ12_PERCH</name>
<evidence type="ECO:0000313" key="3">
    <source>
        <dbReference type="EMBL" id="KAF4664190.1"/>
    </source>
</evidence>
<evidence type="ECO:0000256" key="1">
    <source>
        <dbReference type="SAM" id="MobiDB-lite"/>
    </source>
</evidence>
<dbReference type="EMBL" id="JAAPAO010000294">
    <property type="protein sequence ID" value="KAF4664190.1"/>
    <property type="molecule type" value="Genomic_DNA"/>
</dbReference>
<keyword evidence="4" id="KW-1185">Reference proteome</keyword>
<keyword evidence="2" id="KW-0812">Transmembrane</keyword>
<evidence type="ECO:0000313" key="4">
    <source>
        <dbReference type="Proteomes" id="UP000591131"/>
    </source>
</evidence>
<sequence>MYSHYRLQYCFELFYKTAKDVLPELEEIDFNQFTPLYFSPISASEATTAPLWFVFTAVRFVFLALLHIATVIVDRVLKTVLMMLVFAGGVMFVFKNFDAIVDWIREDRKATDKDGGRDNARDVKASASSLTAIAANALAAGELAASVAGTLQKAQWSSSTQELMDRNNDEESTTSSISFTGPVTRQRAKAIVDSMSNSWSETFGQSASSDNER</sequence>
<feature type="compositionally biased region" description="Polar residues" evidence="1">
    <location>
        <begin position="173"/>
        <end position="183"/>
    </location>
</feature>
<feature type="transmembrane region" description="Helical" evidence="2">
    <location>
        <begin position="49"/>
        <end position="69"/>
    </location>
</feature>
<protein>
    <submittedName>
        <fullName evidence="3">Uncharacterized protein</fullName>
    </submittedName>
</protein>
<reference evidence="3 4" key="1">
    <citation type="submission" date="2020-04" db="EMBL/GenBank/DDBJ databases">
        <title>Perkinsus chesapeaki whole genome sequence.</title>
        <authorList>
            <person name="Bogema D.R."/>
        </authorList>
    </citation>
    <scope>NUCLEOTIDE SEQUENCE [LARGE SCALE GENOMIC DNA]</scope>
    <source>
        <strain evidence="3">ATCC PRA-425</strain>
    </source>
</reference>
<feature type="transmembrane region" description="Helical" evidence="2">
    <location>
        <begin position="76"/>
        <end position="94"/>
    </location>
</feature>
<evidence type="ECO:0000256" key="2">
    <source>
        <dbReference type="SAM" id="Phobius"/>
    </source>
</evidence>
<dbReference type="Proteomes" id="UP000591131">
    <property type="component" value="Unassembled WGS sequence"/>
</dbReference>
<accession>A0A7J6LZ12</accession>
<keyword evidence="2" id="KW-0472">Membrane</keyword>